<proteinExistence type="predicted"/>
<dbReference type="InterPro" id="IPR007485">
    <property type="entry name" value="LPS_assembly_LptE"/>
</dbReference>
<name>A0A7M1S4K4_9BACT</name>
<dbReference type="GO" id="GO:0043165">
    <property type="term" value="P:Gram-negative-bacterium-type cell outer membrane assembly"/>
    <property type="evidence" value="ECO:0007669"/>
    <property type="project" value="InterPro"/>
</dbReference>
<sequence>MNISNKGFAQQNKPTLSTLHSPLFTLMAALLLLTACGYKPSSHAIQNLFADTVYVEVNVDRAEPENAPFLKDEMNRIVYNRFKGHVASKETAESRIYISYAGSSFTPLTYTDGYVTRYRANIDVRFDMVTKKGKLSKTISAIHESDIQESSLSSSTLRIEAIRKGLEKAMDEFLAYASAKGMLDSK</sequence>
<dbReference type="Proteomes" id="UP000595074">
    <property type="component" value="Chromosome"/>
</dbReference>
<dbReference type="KEGG" id="sinu:IMZ28_02080"/>
<dbReference type="AlphaFoldDB" id="A0A7M1S4K4"/>
<protein>
    <submittedName>
        <fullName evidence="1">Uncharacterized protein</fullName>
    </submittedName>
</protein>
<evidence type="ECO:0000313" key="1">
    <source>
        <dbReference type="EMBL" id="QOR62288.1"/>
    </source>
</evidence>
<dbReference type="Pfam" id="PF04390">
    <property type="entry name" value="LptE"/>
    <property type="match status" value="1"/>
</dbReference>
<accession>A0A7M1S4K4</accession>
<dbReference type="GO" id="GO:0019867">
    <property type="term" value="C:outer membrane"/>
    <property type="evidence" value="ECO:0007669"/>
    <property type="project" value="InterPro"/>
</dbReference>
<evidence type="ECO:0000313" key="2">
    <source>
        <dbReference type="Proteomes" id="UP000595074"/>
    </source>
</evidence>
<organism evidence="1 2">
    <name type="scientific">Sulfurovum indicum</name>
    <dbReference type="NCBI Taxonomy" id="2779528"/>
    <lineage>
        <taxon>Bacteria</taxon>
        <taxon>Pseudomonadati</taxon>
        <taxon>Campylobacterota</taxon>
        <taxon>Epsilonproteobacteria</taxon>
        <taxon>Campylobacterales</taxon>
        <taxon>Sulfurovaceae</taxon>
        <taxon>Sulfurovum</taxon>
    </lineage>
</organism>
<reference evidence="1 2" key="1">
    <citation type="submission" date="2020-10" db="EMBL/GenBank/DDBJ databases">
        <title>The genome of sulfurovum sp.</title>
        <authorList>
            <person name="Xie S."/>
            <person name="Shao Z."/>
            <person name="Jiang L."/>
        </authorList>
    </citation>
    <scope>NUCLEOTIDE SEQUENCE [LARGE SCALE GENOMIC DNA]</scope>
    <source>
        <strain evidence="1 2">ST-419</strain>
    </source>
</reference>
<dbReference type="EMBL" id="CP063164">
    <property type="protein sequence ID" value="QOR62288.1"/>
    <property type="molecule type" value="Genomic_DNA"/>
</dbReference>
<gene>
    <name evidence="1" type="ORF">IMZ28_02080</name>
</gene>
<dbReference type="RefSeq" id="WP_197548990.1">
    <property type="nucleotide sequence ID" value="NZ_CP063164.1"/>
</dbReference>
<keyword evidence="2" id="KW-1185">Reference proteome</keyword>